<protein>
    <submittedName>
        <fullName evidence="2">Uncharacterized protein</fullName>
    </submittedName>
</protein>
<dbReference type="HOGENOM" id="CLU_1135896_0_0_1"/>
<dbReference type="EMBL" id="KB203683">
    <property type="protein sequence ID" value="ESO83428.1"/>
    <property type="molecule type" value="Genomic_DNA"/>
</dbReference>
<dbReference type="Proteomes" id="UP000030746">
    <property type="component" value="Unassembled WGS sequence"/>
</dbReference>
<dbReference type="CTD" id="20245239"/>
<sequence>MDIEKIDTETSLRLMEISESLAKLSKDINETSTLKDNCHRIPFSESNLNKGTESSTSYLNDASSVSLDNNSTLRKSKVSFCDSQNLSNKVSSLENSFASKSSILRNPSPSYSKHNRSFSQSNRSLYSNMPSRNSLSQNPSYSRSRNLSTSKSNFQTKYLPEFWRSQTSVSPNQEMRVTQEEFDAVRYFPTTLGEPSYSMTIPVQSVEEPQLSSRYSSTRTVNRSYSGNSSYLNPYDRSRYSDNVE</sequence>
<dbReference type="AlphaFoldDB" id="V3YZ60"/>
<dbReference type="KEGG" id="lgi:LOTGIDRAFT_197278"/>
<feature type="region of interest" description="Disordered" evidence="1">
    <location>
        <begin position="104"/>
        <end position="150"/>
    </location>
</feature>
<reference evidence="2 3" key="1">
    <citation type="journal article" date="2013" name="Nature">
        <title>Insights into bilaterian evolution from three spiralian genomes.</title>
        <authorList>
            <person name="Simakov O."/>
            <person name="Marletaz F."/>
            <person name="Cho S.J."/>
            <person name="Edsinger-Gonzales E."/>
            <person name="Havlak P."/>
            <person name="Hellsten U."/>
            <person name="Kuo D.H."/>
            <person name="Larsson T."/>
            <person name="Lv J."/>
            <person name="Arendt D."/>
            <person name="Savage R."/>
            <person name="Osoegawa K."/>
            <person name="de Jong P."/>
            <person name="Grimwood J."/>
            <person name="Chapman J.A."/>
            <person name="Shapiro H."/>
            <person name="Aerts A."/>
            <person name="Otillar R.P."/>
            <person name="Terry A.Y."/>
            <person name="Boore J.L."/>
            <person name="Grigoriev I.V."/>
            <person name="Lindberg D.R."/>
            <person name="Seaver E.C."/>
            <person name="Weisblat D.A."/>
            <person name="Putnam N.H."/>
            <person name="Rokhsar D.S."/>
        </authorList>
    </citation>
    <scope>NUCLEOTIDE SEQUENCE [LARGE SCALE GENOMIC DNA]</scope>
</reference>
<gene>
    <name evidence="2" type="ORF">LOTGIDRAFT_197278</name>
</gene>
<evidence type="ECO:0000256" key="1">
    <source>
        <dbReference type="SAM" id="MobiDB-lite"/>
    </source>
</evidence>
<dbReference type="GeneID" id="20245239"/>
<feature type="compositionally biased region" description="Polar residues" evidence="1">
    <location>
        <begin position="210"/>
        <end position="232"/>
    </location>
</feature>
<evidence type="ECO:0000313" key="3">
    <source>
        <dbReference type="Proteomes" id="UP000030746"/>
    </source>
</evidence>
<organism evidence="2 3">
    <name type="scientific">Lottia gigantea</name>
    <name type="common">Giant owl limpet</name>
    <dbReference type="NCBI Taxonomy" id="225164"/>
    <lineage>
        <taxon>Eukaryota</taxon>
        <taxon>Metazoa</taxon>
        <taxon>Spiralia</taxon>
        <taxon>Lophotrochozoa</taxon>
        <taxon>Mollusca</taxon>
        <taxon>Gastropoda</taxon>
        <taxon>Patellogastropoda</taxon>
        <taxon>Lottioidea</taxon>
        <taxon>Lottiidae</taxon>
        <taxon>Lottia</taxon>
    </lineage>
</organism>
<feature type="compositionally biased region" description="Basic and acidic residues" evidence="1">
    <location>
        <begin position="236"/>
        <end position="245"/>
    </location>
</feature>
<accession>V3YZ60</accession>
<proteinExistence type="predicted"/>
<feature type="region of interest" description="Disordered" evidence="1">
    <location>
        <begin position="207"/>
        <end position="245"/>
    </location>
</feature>
<keyword evidence="3" id="KW-1185">Reference proteome</keyword>
<name>V3YZ60_LOTGI</name>
<dbReference type="RefSeq" id="XP_009065859.1">
    <property type="nucleotide sequence ID" value="XM_009067611.1"/>
</dbReference>
<feature type="non-terminal residue" evidence="2">
    <location>
        <position position="245"/>
    </location>
</feature>
<evidence type="ECO:0000313" key="2">
    <source>
        <dbReference type="EMBL" id="ESO83428.1"/>
    </source>
</evidence>